<dbReference type="EMBL" id="JYDU01000235">
    <property type="protein sequence ID" value="KRX88457.1"/>
    <property type="molecule type" value="Genomic_DNA"/>
</dbReference>
<comment type="caution">
    <text evidence="2">The sequence shown here is derived from an EMBL/GenBank/DDBJ whole genome shotgun (WGS) entry which is preliminary data.</text>
</comment>
<sequence length="66" mass="7732">MSPLFALLTELLSQILFVELLRCCCNSEMFNVFQNLSCKINNEKLKIFINQLRNIEIEASNYVNIF</sequence>
<dbReference type="EMBL" id="JYDU01000235">
    <property type="protein sequence ID" value="KRX88460.1"/>
    <property type="molecule type" value="Genomic_DNA"/>
</dbReference>
<evidence type="ECO:0000256" key="1">
    <source>
        <dbReference type="SAM" id="SignalP"/>
    </source>
</evidence>
<accession>A0A0V0XKF3</accession>
<proteinExistence type="predicted"/>
<name>A0A0V0XKF3_TRIPS</name>
<protein>
    <recommendedName>
        <fullName evidence="5">Secreted protein</fullName>
    </recommendedName>
</protein>
<evidence type="ECO:0008006" key="5">
    <source>
        <dbReference type="Google" id="ProtNLM"/>
    </source>
</evidence>
<dbReference type="Proteomes" id="UP000054815">
    <property type="component" value="Unassembled WGS sequence"/>
</dbReference>
<organism evidence="2 4">
    <name type="scientific">Trichinella pseudospiralis</name>
    <name type="common">Parasitic roundworm</name>
    <dbReference type="NCBI Taxonomy" id="6337"/>
    <lineage>
        <taxon>Eukaryota</taxon>
        <taxon>Metazoa</taxon>
        <taxon>Ecdysozoa</taxon>
        <taxon>Nematoda</taxon>
        <taxon>Enoplea</taxon>
        <taxon>Dorylaimia</taxon>
        <taxon>Trichinellida</taxon>
        <taxon>Trichinellidae</taxon>
        <taxon>Trichinella</taxon>
    </lineage>
</organism>
<feature type="signal peptide" evidence="1">
    <location>
        <begin position="1"/>
        <end position="20"/>
    </location>
</feature>
<keyword evidence="1" id="KW-0732">Signal</keyword>
<gene>
    <name evidence="3" type="ORF">T4E_5355</name>
    <name evidence="2" type="ORF">T4E_9719</name>
</gene>
<evidence type="ECO:0000313" key="4">
    <source>
        <dbReference type="Proteomes" id="UP000054815"/>
    </source>
</evidence>
<reference evidence="2 4" key="1">
    <citation type="submission" date="2015-01" db="EMBL/GenBank/DDBJ databases">
        <title>Evolution of Trichinella species and genotypes.</title>
        <authorList>
            <person name="Korhonen P.K."/>
            <person name="Edoardo P."/>
            <person name="Giuseppe L.R."/>
            <person name="Gasser R.B."/>
        </authorList>
    </citation>
    <scope>NUCLEOTIDE SEQUENCE [LARGE SCALE GENOMIC DNA]</scope>
    <source>
        <strain evidence="2">ISS141</strain>
    </source>
</reference>
<evidence type="ECO:0000313" key="3">
    <source>
        <dbReference type="EMBL" id="KRX88460.1"/>
    </source>
</evidence>
<feature type="chain" id="PRO_5007438089" description="Secreted protein" evidence="1">
    <location>
        <begin position="21"/>
        <end position="66"/>
    </location>
</feature>
<dbReference type="AlphaFoldDB" id="A0A0V0XKF3"/>
<evidence type="ECO:0000313" key="2">
    <source>
        <dbReference type="EMBL" id="KRX88457.1"/>
    </source>
</evidence>